<dbReference type="EMBL" id="SLUN01000001">
    <property type="protein sequence ID" value="TCL76875.1"/>
    <property type="molecule type" value="Genomic_DNA"/>
</dbReference>
<proteinExistence type="predicted"/>
<comment type="caution">
    <text evidence="1">The sequence shown here is derived from an EMBL/GenBank/DDBJ whole genome shotgun (WGS) entry which is preliminary data.</text>
</comment>
<accession>A0A4R1SBE2</accession>
<gene>
    <name evidence="1" type="ORF">EDC14_1001160</name>
</gene>
<dbReference type="RefSeq" id="WP_132012272.1">
    <property type="nucleotide sequence ID" value="NZ_SLUN01000001.1"/>
</dbReference>
<keyword evidence="2" id="KW-1185">Reference proteome</keyword>
<sequence length="127" mass="14657">MAEPAGADRVLPGRFRERARRRVEEDPDLALRFAPVLRGFEQYGLAARVGEYRYQFEEALRDLLACVRCEGRCRTGLYIPGGLPLYLALDRAAIRASRERLPYFKAYRCPGVEERKRRIRKLLVAGE</sequence>
<dbReference type="AlphaFoldDB" id="A0A4R1SBE2"/>
<evidence type="ECO:0000313" key="2">
    <source>
        <dbReference type="Proteomes" id="UP000295008"/>
    </source>
</evidence>
<organism evidence="1 2">
    <name type="scientific">Hydrogenispora ethanolica</name>
    <dbReference type="NCBI Taxonomy" id="1082276"/>
    <lineage>
        <taxon>Bacteria</taxon>
        <taxon>Bacillati</taxon>
        <taxon>Bacillota</taxon>
        <taxon>Hydrogenispora</taxon>
    </lineage>
</organism>
<reference evidence="1 2" key="1">
    <citation type="submission" date="2019-03" db="EMBL/GenBank/DDBJ databases">
        <title>Genomic Encyclopedia of Type Strains, Phase IV (KMG-IV): sequencing the most valuable type-strain genomes for metagenomic binning, comparative biology and taxonomic classification.</title>
        <authorList>
            <person name="Goeker M."/>
        </authorList>
    </citation>
    <scope>NUCLEOTIDE SEQUENCE [LARGE SCALE GENOMIC DNA]</scope>
    <source>
        <strain evidence="1 2">LX-B</strain>
    </source>
</reference>
<protein>
    <submittedName>
        <fullName evidence="1">Uncharacterized protein</fullName>
    </submittedName>
</protein>
<dbReference type="Proteomes" id="UP000295008">
    <property type="component" value="Unassembled WGS sequence"/>
</dbReference>
<evidence type="ECO:0000313" key="1">
    <source>
        <dbReference type="EMBL" id="TCL76875.1"/>
    </source>
</evidence>
<name>A0A4R1SBE2_HYDET</name>